<keyword evidence="3" id="KW-0645">Protease</keyword>
<reference evidence="11" key="1">
    <citation type="submission" date="2020-06" db="EMBL/GenBank/DDBJ databases">
        <title>WGS assembly of Ceratodon purpureus strain R40.</title>
        <authorList>
            <person name="Carey S.B."/>
            <person name="Jenkins J."/>
            <person name="Shu S."/>
            <person name="Lovell J.T."/>
            <person name="Sreedasyam A."/>
            <person name="Maumus F."/>
            <person name="Tiley G.P."/>
            <person name="Fernandez-Pozo N."/>
            <person name="Barry K."/>
            <person name="Chen C."/>
            <person name="Wang M."/>
            <person name="Lipzen A."/>
            <person name="Daum C."/>
            <person name="Saski C.A."/>
            <person name="Payton A.C."/>
            <person name="Mcbreen J.C."/>
            <person name="Conrad R.E."/>
            <person name="Kollar L.M."/>
            <person name="Olsson S."/>
            <person name="Huttunen S."/>
            <person name="Landis J.B."/>
            <person name="Wickett N.J."/>
            <person name="Johnson M.G."/>
            <person name="Rensing S.A."/>
            <person name="Grimwood J."/>
            <person name="Schmutz J."/>
            <person name="Mcdaniel S.F."/>
        </authorList>
    </citation>
    <scope>NUCLEOTIDE SEQUENCE</scope>
    <source>
        <strain evidence="11">R40</strain>
    </source>
</reference>
<keyword evidence="4" id="KW-0833">Ubl conjugation pathway</keyword>
<dbReference type="Pfam" id="PF12359">
    <property type="entry name" value="DUF3645"/>
    <property type="match status" value="1"/>
</dbReference>
<comment type="catalytic activity">
    <reaction evidence="1">
        <text>Thiol-dependent hydrolysis of ester, thioester, amide, peptide and isopeptide bonds formed by the C-terminal Gly of ubiquitin (a 76-residue protein attached to proteins as an intracellular targeting signal).</text>
        <dbReference type="EC" id="3.4.19.12"/>
    </reaction>
</comment>
<evidence type="ECO:0000256" key="4">
    <source>
        <dbReference type="ARBA" id="ARBA00022786"/>
    </source>
</evidence>
<feature type="domain" description="DUF3638" evidence="8">
    <location>
        <begin position="2110"/>
        <end position="2334"/>
    </location>
</feature>
<evidence type="ECO:0000313" key="12">
    <source>
        <dbReference type="Proteomes" id="UP000822688"/>
    </source>
</evidence>
<accession>A0A8T0I873</accession>
<feature type="region of interest" description="Disordered" evidence="7">
    <location>
        <begin position="2950"/>
        <end position="2971"/>
    </location>
</feature>
<organism evidence="11 12">
    <name type="scientific">Ceratodon purpureus</name>
    <name type="common">Fire moss</name>
    <name type="synonym">Dicranum purpureum</name>
    <dbReference type="NCBI Taxonomy" id="3225"/>
    <lineage>
        <taxon>Eukaryota</taxon>
        <taxon>Viridiplantae</taxon>
        <taxon>Streptophyta</taxon>
        <taxon>Embryophyta</taxon>
        <taxon>Bryophyta</taxon>
        <taxon>Bryophytina</taxon>
        <taxon>Bryopsida</taxon>
        <taxon>Dicranidae</taxon>
        <taxon>Pseudoditrichales</taxon>
        <taxon>Ditrichaceae</taxon>
        <taxon>Ceratodon</taxon>
    </lineage>
</organism>
<dbReference type="Pfam" id="PF20255">
    <property type="entry name" value="DUF6606"/>
    <property type="match status" value="1"/>
</dbReference>
<dbReference type="GO" id="GO:0006508">
    <property type="term" value="P:proteolysis"/>
    <property type="evidence" value="ECO:0007669"/>
    <property type="project" value="UniProtKB-KW"/>
</dbReference>
<feature type="compositionally biased region" description="Acidic residues" evidence="7">
    <location>
        <begin position="2950"/>
        <end position="2959"/>
    </location>
</feature>
<feature type="domain" description="DUF6606" evidence="10">
    <location>
        <begin position="17"/>
        <end position="280"/>
    </location>
</feature>
<dbReference type="PANTHER" id="PTHR13367:SF33">
    <property type="entry name" value="P-LOOP CONTAINING NUCLEOSIDE TRIPHOSPHATE HYDROLASE PROTEIN"/>
    <property type="match status" value="1"/>
</dbReference>
<dbReference type="InterPro" id="IPR046541">
    <property type="entry name" value="DUF6606"/>
</dbReference>
<evidence type="ECO:0000259" key="10">
    <source>
        <dbReference type="Pfam" id="PF20255"/>
    </source>
</evidence>
<evidence type="ECO:0000256" key="3">
    <source>
        <dbReference type="ARBA" id="ARBA00022670"/>
    </source>
</evidence>
<evidence type="ECO:0000256" key="5">
    <source>
        <dbReference type="ARBA" id="ARBA00022801"/>
    </source>
</evidence>
<feature type="domain" description="DUF3645" evidence="9">
    <location>
        <begin position="2465"/>
        <end position="2492"/>
    </location>
</feature>
<dbReference type="InterPro" id="IPR022099">
    <property type="entry name" value="DUF3638"/>
</dbReference>
<evidence type="ECO:0000313" key="11">
    <source>
        <dbReference type="EMBL" id="KAG0579880.1"/>
    </source>
</evidence>
<evidence type="ECO:0000256" key="6">
    <source>
        <dbReference type="ARBA" id="ARBA00022807"/>
    </source>
</evidence>
<evidence type="ECO:0000259" key="8">
    <source>
        <dbReference type="Pfam" id="PF12340"/>
    </source>
</evidence>
<evidence type="ECO:0000256" key="2">
    <source>
        <dbReference type="ARBA" id="ARBA00012759"/>
    </source>
</evidence>
<proteinExistence type="predicted"/>
<evidence type="ECO:0000256" key="7">
    <source>
        <dbReference type="SAM" id="MobiDB-lite"/>
    </source>
</evidence>
<name>A0A8T0I873_CERPU</name>
<dbReference type="InterPro" id="IPR051346">
    <property type="entry name" value="OTU_Deubiquitinase"/>
</dbReference>
<dbReference type="InterPro" id="IPR022105">
    <property type="entry name" value="DUF3645"/>
</dbReference>
<sequence length="3252" mass="368056">MQLELEIKMDDTRMHVLNNIFLLRKLPQSDFPSEGEFVREFAQVLAEDVAYFPALKEAERMMKAWSWVQRASVSWEFVHDSINRLQPGETFSLYLRAQNAGITISLKDEPVSKLPSATLAVFRVATSSSEVMQAKGDLSDVFPSWAVTTDAERVRNEVFAEQVADLANTGFVEMLPKSKKAGKEVPETRDVVDPSYVTRWLLLAVAGESIITGEKGVVRVRKKIRDDVLWNDTELPWRRSGEYMTVKIVLQSTLVGNLGEQQGLISYKYILIQVMTRILRQNYKNLETDVVLQMLSKLARRLSKLRNLMDRGSSGPGPTIWQEIHSRVQEVLQRCFEIVVDIRAFIDMRWKRIVEDKECQFKVRVDTRKLSFAKHITHSLVNAQQHLQLALDSASQPNPIKVNDPICSNRNKVSNSLNLDFLVNNKSSGHDHHENLVNMGQALYDIEVWVQKVLWPGRQRYVEKSISEIVFKLLRSYLDHSKIYYKDDALGSSRMVITTITLVAILDFVATCKHPLLLTYHHGVNVDVLQSLLLVHRADMEHLATLEAYFATRSRGESSSLARISLISEDQPSPRSFSVSFVNSDDNLQRIKDEILEFDAAQERGKLMEVSEQREIYDRLLDSIRKASHEYTYDRYGYKSVHSSSCSKCQMDNTAKGMMVEIYEHALPKKGYKQNAVVYELATPTELSVLRDALHILNRDLLGVQLGYMERRGTWLNYKPLEDWIDQKYEKLTTLCSTSKLFSASHYSSLHISASNGEFIKPNGYNVHLLEAGGDHNASTACYKKGANTSFLTLTVNGDYKCLQWTITSTTHDENQVLARQMQCPPKLNLAEFKAFGSLRAGHRLQIRNISRVLEMQTLSLFQPSVVNLFSQALWQTGPPTSSFESCSNKWVRESHLDLQEQPFAEYMIRQLQILLERNKENWKDHLGLLSIVIIGARILALSEDAWQEAASGILLSCRAIAESWLEKIEQVLGEMSASSIQKIQEIRSKLVDVAAIAALTFDVSDHHLKFVLRKEGDVTSWLRTVARICDNTLLNSGDPCSSETFAGLFQRNLLRRVQNTALRLEDAVNKWATNSESCLSNFVSKHWADADQGQIGFWERYTSPCERWWKATFEHKSGRKMTLQMDILQGSFLVDGCPVARLPTTITSHQDYGRVFGKHVFQVQPAAGSPGSFVTCYKLNGSKFTFALVDGNRLLVTERQNGGCELQLFPNRFFKGDLPKLLIEDHSHWILKASKQNTEPFKHMDPDETLGCILFRPVKFDDIGFADIEGVPFVFNITSRYVRDTMTDRHLVDVRSRSFKELHSRMLHRLELPQFVHVFDNKDDDTVAAELPRMGIRFIVDPKAGIFWSCEHPGFSVSEDQNINTLIGLRNGLLLEEHDVPDQCTRKHHLIIPHTRGLLKREMEGIGTLDQHPVVGIDLTEFSSPSFFVFEVDHRLQNLRGPASGPTAWLYLALLHASTSHVLPDPFTGFTGTESAMKLLQSPRCWSCMPYKHEAISILQAIAKLSPRREWYPEHLKCMQQVQWPKALFSSTALDAFRLVVEKLMSDSERLRFLFSSSNEVPVLPQADMTLLVKYYWRSREAFGKEAQMDSAMEQHWGGLPATLSTSMNLGREEYIRFQGHTYLRSLAEAGHKWRNLAVAEGTNSLSALLLQCKKLKGASGREKTLRDSTVSTWRTLANEKLHDIFLDLYNLARETTHFTVRGRETFTLLLSVLAYLSNNPSIHIILSILHCVAIHAAEFKDVIPPRYDTFEDTDQTEFDMDMVTGVVKDNLVSFYTWMSEHGGEPYYKESSADFHSRVRKTFEEAQAQSIKTMIQNAQRCWPSDVSAFGYATSTIQYHLATQSINKLFTRWRRNKELHNFVVNVEKKVLNLCYQPGVTVRPAPLQATINLPTSATIQPFHSEMPVSSLRSRTRAETNNIFGTGRFGTGIRRFGTGISAHRATENRRPETPPFPLQPNATMSSCEIARKFNIDLETSWLEHHKIPPQSSRIVVKELLEERLKSLKQRSKSLWTEICAAVQPCSDDPLSKALAAASLWRRALPIVLLPCIISDENSTVDKDLSKVREALGALAVIWTLEQQAERCLRMLKLTKSPREDVALQKEMANAGHVNWQPKDRPKWLLLELEGDYFMRAIQVDVANQMLFPPDSENVVLQLNMGEGKTSVIVPALCAHIPDGKRFARLTVLGSLFRMNFDALVSKLGGLLNQRVYTFPFRRDISIDARGVHTMHDVYQECISKHGVVVMRPEQRLSTILKGLELCRLGATSATLAAEMRDLQDMVEKNARDILDESDLLLHVKYQVVYTVGEQMNLDGGDLRWKVSQSVLRSAQHHCSALLEKYGNEKMELKAATEGPYAFPHIRILDASISSELCEKIAEDMLRGGDDNLPIRELRRKDADLIRSFILPPPERPTDIVSVDSIQRIYNQGPILETILILRGLLCYGVLVHALQMRWRVQYGVRPSGKPKMAVPFRAKDVPVERAEFGHPDLAIMLTQLSYYHGGLSDEQLLDAFDKLHRSSTSESEYQRWLLDVPLTTLPQTLRTLSSVNLDDFVQRTEVLFPILRRNMQVINFWLSTAVFPIESKMFEGKLVASAWDLSDHSKGGHPVSGFSGTKDTSLLLPSSITQRDLPKLQGTDGTVISKLLQAENTCYESFPSCISSVEILERSVVAKEARVLLDVGALMVDMSNRNVAVEWLKKLTDRTKIQAAIYFDDEDQIMSVDRDGRSAPLALSPFHRQMDRCVVYLDDVHTRGTDLKIPHGSHACVTLGRGITKDRLVQACMRMRMLGEGHSVSFWASQEVHTSITQQSSSSNYKLSTIDVLHWVIRNTVEAIKDGFRHWGSQGIAHARKKIVNQLYESNQGVDSLLELGLLSTDPEVTELVMSYGGERKETMLPMIMTNRLNSTAKDMETQIGHNAGTLVLRQGSSVTEKIRMYAGGVKCFYQVLDEEQERELEHELEEEAEKQRPGAATPRKPILSHDVRELASSGFFYPDPNGSFLPLMDVFRGTSLWELAESRGWSDKLFVTREFAMVLAPESVSTGVAFLRPVAWCAVATDSGIKRHCPIKAIVLLSPFEANELLPKFRLGRGAELHMFAPRIHRGQNLMLGDRSLSLPVGGSNQAQPIPDSLIAQLIAFSGGAFFKNACEQDAYCDFLGLYPRPRSRIEDDAFQRGDIQDDGFLPPKKRQQSELVKMEGDVCAFQKSPVRFISKLLTARGWMGHASASHVGQILFIGQRAQIGNSFDDTTEATSSCGYL</sequence>
<keyword evidence="12" id="KW-1185">Reference proteome</keyword>
<comment type="caution">
    <text evidence="11">The sequence shown here is derived from an EMBL/GenBank/DDBJ whole genome shotgun (WGS) entry which is preliminary data.</text>
</comment>
<dbReference type="Proteomes" id="UP000822688">
    <property type="component" value="Chromosome 4"/>
</dbReference>
<dbReference type="PANTHER" id="PTHR13367">
    <property type="entry name" value="UBIQUITIN THIOESTERASE"/>
    <property type="match status" value="1"/>
</dbReference>
<dbReference type="EC" id="3.4.19.12" evidence="2"/>
<protein>
    <recommendedName>
        <fullName evidence="2">ubiquitinyl hydrolase 1</fullName>
        <ecNumber evidence="2">3.4.19.12</ecNumber>
    </recommendedName>
</protein>
<keyword evidence="5" id="KW-0378">Hydrolase</keyword>
<gene>
    <name evidence="11" type="ORF">KC19_4G130900</name>
</gene>
<dbReference type="GO" id="GO:0004843">
    <property type="term" value="F:cysteine-type deubiquitinase activity"/>
    <property type="evidence" value="ECO:0007669"/>
    <property type="project" value="UniProtKB-EC"/>
</dbReference>
<evidence type="ECO:0000259" key="9">
    <source>
        <dbReference type="Pfam" id="PF12359"/>
    </source>
</evidence>
<evidence type="ECO:0000256" key="1">
    <source>
        <dbReference type="ARBA" id="ARBA00000707"/>
    </source>
</evidence>
<dbReference type="EMBL" id="CM026424">
    <property type="protein sequence ID" value="KAG0579880.1"/>
    <property type="molecule type" value="Genomic_DNA"/>
</dbReference>
<dbReference type="Pfam" id="PF12340">
    <property type="entry name" value="DUF3638"/>
    <property type="match status" value="1"/>
</dbReference>
<keyword evidence="6" id="KW-0788">Thiol protease</keyword>